<name>A0ABW0ZF69_9ACTN</name>
<dbReference type="InterPro" id="IPR015854">
    <property type="entry name" value="ABC_transpr_LolD-like"/>
</dbReference>
<dbReference type="InterPro" id="IPR003439">
    <property type="entry name" value="ABC_transporter-like_ATP-bd"/>
</dbReference>
<accession>A0ABW0ZF69</accession>
<dbReference type="InterPro" id="IPR027417">
    <property type="entry name" value="P-loop_NTPase"/>
</dbReference>
<evidence type="ECO:0000313" key="6">
    <source>
        <dbReference type="Proteomes" id="UP001596072"/>
    </source>
</evidence>
<feature type="domain" description="ABC transporter" evidence="4">
    <location>
        <begin position="2"/>
        <end position="246"/>
    </location>
</feature>
<evidence type="ECO:0000256" key="2">
    <source>
        <dbReference type="ARBA" id="ARBA00022741"/>
    </source>
</evidence>
<dbReference type="PANTHER" id="PTHR24220:SF687">
    <property type="entry name" value="ABC TRANSPORTER ATP-BINDING PROTEIN SCO2324-RELATED"/>
    <property type="match status" value="1"/>
</dbReference>
<dbReference type="InterPro" id="IPR017871">
    <property type="entry name" value="ABC_transporter-like_CS"/>
</dbReference>
<keyword evidence="3 5" id="KW-0067">ATP-binding</keyword>
<dbReference type="RefSeq" id="WP_136434036.1">
    <property type="nucleotide sequence ID" value="NZ_JBHSNS010000005.1"/>
</dbReference>
<keyword evidence="6" id="KW-1185">Reference proteome</keyword>
<feature type="domain" description="ABC transporter" evidence="4">
    <location>
        <begin position="294"/>
        <end position="531"/>
    </location>
</feature>
<dbReference type="Pfam" id="PF00005">
    <property type="entry name" value="ABC_tran"/>
    <property type="match status" value="2"/>
</dbReference>
<keyword evidence="2" id="KW-0547">Nucleotide-binding</keyword>
<dbReference type="Gene3D" id="3.40.50.300">
    <property type="entry name" value="P-loop containing nucleotide triphosphate hydrolases"/>
    <property type="match status" value="2"/>
</dbReference>
<dbReference type="InterPro" id="IPR003593">
    <property type="entry name" value="AAA+_ATPase"/>
</dbReference>
<gene>
    <name evidence="5" type="ORF">ACFPQB_12045</name>
</gene>
<proteinExistence type="predicted"/>
<dbReference type="CDD" id="cd03225">
    <property type="entry name" value="ABC_cobalt_CbiO_domain1"/>
    <property type="match status" value="1"/>
</dbReference>
<dbReference type="SUPFAM" id="SSF52540">
    <property type="entry name" value="P-loop containing nucleoside triphosphate hydrolases"/>
    <property type="match status" value="2"/>
</dbReference>
<protein>
    <submittedName>
        <fullName evidence="5">ABC transporter ATP-binding protein</fullName>
    </submittedName>
</protein>
<dbReference type="EMBL" id="JBHSNS010000005">
    <property type="protein sequence ID" value="MFC5729651.1"/>
    <property type="molecule type" value="Genomic_DNA"/>
</dbReference>
<evidence type="ECO:0000259" key="4">
    <source>
        <dbReference type="PROSITE" id="PS50893"/>
    </source>
</evidence>
<dbReference type="PROSITE" id="PS00211">
    <property type="entry name" value="ABC_TRANSPORTER_1"/>
    <property type="match status" value="1"/>
</dbReference>
<reference evidence="6" key="1">
    <citation type="journal article" date="2019" name="Int. J. Syst. Evol. Microbiol.">
        <title>The Global Catalogue of Microorganisms (GCM) 10K type strain sequencing project: providing services to taxonomists for standard genome sequencing and annotation.</title>
        <authorList>
            <consortium name="The Broad Institute Genomics Platform"/>
            <consortium name="The Broad Institute Genome Sequencing Center for Infectious Disease"/>
            <person name="Wu L."/>
            <person name="Ma J."/>
        </authorList>
    </citation>
    <scope>NUCLEOTIDE SEQUENCE [LARGE SCALE GENOMIC DNA]</scope>
    <source>
        <strain evidence="6">YIM 94188</strain>
    </source>
</reference>
<dbReference type="PROSITE" id="PS50893">
    <property type="entry name" value="ABC_TRANSPORTER_2"/>
    <property type="match status" value="2"/>
</dbReference>
<organism evidence="5 6">
    <name type="scientific">Nocardioides vastitatis</name>
    <dbReference type="NCBI Taxonomy" id="2568655"/>
    <lineage>
        <taxon>Bacteria</taxon>
        <taxon>Bacillati</taxon>
        <taxon>Actinomycetota</taxon>
        <taxon>Actinomycetes</taxon>
        <taxon>Propionibacteriales</taxon>
        <taxon>Nocardioidaceae</taxon>
        <taxon>Nocardioides</taxon>
    </lineage>
</organism>
<evidence type="ECO:0000256" key="1">
    <source>
        <dbReference type="ARBA" id="ARBA00022448"/>
    </source>
</evidence>
<dbReference type="GO" id="GO:0005524">
    <property type="term" value="F:ATP binding"/>
    <property type="evidence" value="ECO:0007669"/>
    <property type="project" value="UniProtKB-KW"/>
</dbReference>
<dbReference type="PANTHER" id="PTHR24220">
    <property type="entry name" value="IMPORT ATP-BINDING PROTEIN"/>
    <property type="match status" value="1"/>
</dbReference>
<dbReference type="Proteomes" id="UP001596072">
    <property type="component" value="Unassembled WGS sequence"/>
</dbReference>
<comment type="caution">
    <text evidence="5">The sequence shown here is derived from an EMBL/GenBank/DDBJ whole genome shotgun (WGS) entry which is preliminary data.</text>
</comment>
<evidence type="ECO:0000313" key="5">
    <source>
        <dbReference type="EMBL" id="MFC5729651.1"/>
    </source>
</evidence>
<keyword evidence="1" id="KW-0813">Transport</keyword>
<dbReference type="InterPro" id="IPR015856">
    <property type="entry name" value="ABC_transpr_CbiO/EcfA_su"/>
</dbReference>
<dbReference type="SMART" id="SM00382">
    <property type="entry name" value="AAA"/>
    <property type="match status" value="2"/>
</dbReference>
<evidence type="ECO:0000256" key="3">
    <source>
        <dbReference type="ARBA" id="ARBA00022840"/>
    </source>
</evidence>
<sequence>MMELRDITFRYDDDTTRVLDHVELTVENGELVVLAGPTGAGKSTLLAVVAGLVPAFTGGTLTGDVVLDGESVIDRPARERAHTVGYVGQNPPAWFVTDTVEEELAFGMEQLGLPAPTMRRRVEETLDLLGIADLRHRDLRTLSGGQQQRVAIGSVLTAHPRLLVLDEPTSALDPTAAEDVLATLARLVHDLGVSVLVAEHRLERVVPFADRLCLLGADPARPGTLRVGDPGEILQDASIAPPIVELGRLAGWQPLPLTVRDARRLAGPLKARLAAVVPDETVADPAPGQQLRQVRRGPVAETRRLSVAYGRTPAVREVDLTLHAGTVTALMGRNGAGKSTLMWALQGRHRPVGGRVRVAGADPGSLRPEQRRATTGLVPQSPADLLYLETVREECEAADRTAHAEPGTCGGLLDRLAPGVEPDQHPRDLSEGQRLALAVAVVLTARPRLLLLDEPTRGLDYPAKRQLAKILRELAVEPEAERAVLIATHDVEFVAQVADDLVVLAEGEVVSSGPVAHAITESPAFAPQVTKVLGPGWLRVEDVAAALAAPEVVR</sequence>